<accession>A0A8C5TNM5</accession>
<keyword evidence="2" id="KW-1185">Reference proteome</keyword>
<dbReference type="AlphaFoldDB" id="A0A8C5TNM5"/>
<reference evidence="1" key="1">
    <citation type="submission" date="2025-08" db="UniProtKB">
        <authorList>
            <consortium name="Ensembl"/>
        </authorList>
    </citation>
    <scope>IDENTIFICATION</scope>
</reference>
<evidence type="ECO:0000313" key="2">
    <source>
        <dbReference type="Proteomes" id="UP000694560"/>
    </source>
</evidence>
<protein>
    <submittedName>
        <fullName evidence="1">Target of myb1 like 1 membrane trafficking protein</fullName>
    </submittedName>
</protein>
<dbReference type="SUPFAM" id="SSF48464">
    <property type="entry name" value="ENTH/VHS domain"/>
    <property type="match status" value="1"/>
</dbReference>
<proteinExistence type="predicted"/>
<sequence length="100" mass="10757">VLPVLSRPFPSPAPLGLAERATLGSLQTEEWGQFLHICDVINATEEGALRGGAAASGASDPKRNGERREQLWFPGESLACRGAIGAFRACTRRFCSVDMR</sequence>
<dbReference type="Proteomes" id="UP000694560">
    <property type="component" value="Unplaced"/>
</dbReference>
<evidence type="ECO:0000313" key="1">
    <source>
        <dbReference type="Ensembl" id="ENSMCSP00000009648.1"/>
    </source>
</evidence>
<dbReference type="InterPro" id="IPR008942">
    <property type="entry name" value="ENTH_VHS"/>
</dbReference>
<reference evidence="1" key="2">
    <citation type="submission" date="2025-09" db="UniProtKB">
        <authorList>
            <consortium name="Ensembl"/>
        </authorList>
    </citation>
    <scope>IDENTIFICATION</scope>
</reference>
<organism evidence="1 2">
    <name type="scientific">Malurus cyaneus samueli</name>
    <dbReference type="NCBI Taxonomy" id="2593467"/>
    <lineage>
        <taxon>Eukaryota</taxon>
        <taxon>Metazoa</taxon>
        <taxon>Chordata</taxon>
        <taxon>Craniata</taxon>
        <taxon>Vertebrata</taxon>
        <taxon>Euteleostomi</taxon>
        <taxon>Archelosauria</taxon>
        <taxon>Archosauria</taxon>
        <taxon>Dinosauria</taxon>
        <taxon>Saurischia</taxon>
        <taxon>Theropoda</taxon>
        <taxon>Coelurosauria</taxon>
        <taxon>Aves</taxon>
        <taxon>Neognathae</taxon>
        <taxon>Neoaves</taxon>
        <taxon>Telluraves</taxon>
        <taxon>Australaves</taxon>
        <taxon>Passeriformes</taxon>
        <taxon>Meliphagoidea</taxon>
        <taxon>Maluridae</taxon>
        <taxon>Malurus</taxon>
    </lineage>
</organism>
<name>A0A8C5TNM5_9PASS</name>
<dbReference type="Ensembl" id="ENSMCST00000009887.1">
    <property type="protein sequence ID" value="ENSMCSP00000009648.1"/>
    <property type="gene ID" value="ENSMCSG00000006683.1"/>
</dbReference>